<dbReference type="Pfam" id="PF01145">
    <property type="entry name" value="Band_7"/>
    <property type="match status" value="1"/>
</dbReference>
<dbReference type="Gene3D" id="3.30.479.30">
    <property type="entry name" value="Band 7 domain"/>
    <property type="match status" value="1"/>
</dbReference>
<dbReference type="InterPro" id="IPR043202">
    <property type="entry name" value="Band-7_stomatin-like"/>
</dbReference>
<feature type="domain" description="Band 7" evidence="3">
    <location>
        <begin position="1"/>
        <end position="158"/>
    </location>
</feature>
<accession>A0A1G9LHQ4</accession>
<comment type="similarity">
    <text evidence="1">Belongs to the band 7/mec-2 family.</text>
</comment>
<evidence type="ECO:0000259" key="3">
    <source>
        <dbReference type="SMART" id="SM00244"/>
    </source>
</evidence>
<dbReference type="InterPro" id="IPR036013">
    <property type="entry name" value="Band_7/SPFH_dom_sf"/>
</dbReference>
<evidence type="ECO:0000256" key="1">
    <source>
        <dbReference type="ARBA" id="ARBA00008164"/>
    </source>
</evidence>
<reference evidence="4 5" key="1">
    <citation type="submission" date="2016-10" db="EMBL/GenBank/DDBJ databases">
        <authorList>
            <person name="de Groot N.N."/>
        </authorList>
    </citation>
    <scope>NUCLEOTIDE SEQUENCE [LARGE SCALE GENOMIC DNA]</scope>
    <source>
        <strain evidence="4 5">CGMCC 4.5681</strain>
    </source>
</reference>
<organism evidence="4 5">
    <name type="scientific">Nonomuraea maritima</name>
    <dbReference type="NCBI Taxonomy" id="683260"/>
    <lineage>
        <taxon>Bacteria</taxon>
        <taxon>Bacillati</taxon>
        <taxon>Actinomycetota</taxon>
        <taxon>Actinomycetes</taxon>
        <taxon>Streptosporangiales</taxon>
        <taxon>Streptosporangiaceae</taxon>
        <taxon>Nonomuraea</taxon>
    </lineage>
</organism>
<keyword evidence="5" id="KW-1185">Reference proteome</keyword>
<dbReference type="PANTHER" id="PTHR10264:SF83">
    <property type="entry name" value="BLL5629 PROTEIN"/>
    <property type="match status" value="1"/>
</dbReference>
<dbReference type="InterPro" id="IPR001107">
    <property type="entry name" value="Band_7"/>
</dbReference>
<proteinExistence type="inferred from homology"/>
<evidence type="ECO:0000313" key="4">
    <source>
        <dbReference type="EMBL" id="SDL61444.1"/>
    </source>
</evidence>
<evidence type="ECO:0000313" key="5">
    <source>
        <dbReference type="Proteomes" id="UP000198683"/>
    </source>
</evidence>
<evidence type="ECO:0000256" key="2">
    <source>
        <dbReference type="SAM" id="Coils"/>
    </source>
</evidence>
<dbReference type="GO" id="GO:0005886">
    <property type="term" value="C:plasma membrane"/>
    <property type="evidence" value="ECO:0007669"/>
    <property type="project" value="InterPro"/>
</dbReference>
<gene>
    <name evidence="4" type="ORF">SAMN05421874_12510</name>
</gene>
<feature type="coiled-coil region" evidence="2">
    <location>
        <begin position="161"/>
        <end position="188"/>
    </location>
</feature>
<dbReference type="PANTHER" id="PTHR10264">
    <property type="entry name" value="BAND 7 PROTEIN-RELATED"/>
    <property type="match status" value="1"/>
</dbReference>
<dbReference type="InterPro" id="IPR001972">
    <property type="entry name" value="Stomatin_HflK_fam"/>
</dbReference>
<dbReference type="PRINTS" id="PR00721">
    <property type="entry name" value="STOMATIN"/>
</dbReference>
<dbReference type="SMART" id="SM00244">
    <property type="entry name" value="PHB"/>
    <property type="match status" value="1"/>
</dbReference>
<name>A0A1G9LHQ4_9ACTN</name>
<protein>
    <submittedName>
        <fullName evidence="4">SPFH domain / Band 7 family protein</fullName>
    </submittedName>
</protein>
<dbReference type="EMBL" id="FNFB01000025">
    <property type="protein sequence ID" value="SDL61444.1"/>
    <property type="molecule type" value="Genomic_DNA"/>
</dbReference>
<dbReference type="CDD" id="cd13438">
    <property type="entry name" value="SPFH_eoslipins_u2"/>
    <property type="match status" value="1"/>
</dbReference>
<sequence length="219" mass="24270">MAHVTVMEWQRVLMYVDGQLRRVLDPGRHRYRARRTTLVTVDLRPRLLNVPGQELITTDGVSVRVTVTARWQVADPVAYTGAATAPDQFLYAAAQEAVRDRVAGLPLEAALAERSLLSEGLTESVQAAVRELGIEVFDVRVRDLMLPGELRRAAMDVVVARERGRAALEEARAEAAALRSLANTARLLEEHPSLLRLRTLQVAADRQTTLVLDPRAHAD</sequence>
<dbReference type="STRING" id="683260.SAMN05421874_12510"/>
<dbReference type="SUPFAM" id="SSF117892">
    <property type="entry name" value="Band 7/SPFH domain"/>
    <property type="match status" value="1"/>
</dbReference>
<dbReference type="Proteomes" id="UP000198683">
    <property type="component" value="Unassembled WGS sequence"/>
</dbReference>
<dbReference type="AlphaFoldDB" id="A0A1G9LHQ4"/>
<keyword evidence="2" id="KW-0175">Coiled coil</keyword>